<evidence type="ECO:0000313" key="4">
    <source>
        <dbReference type="Proteomes" id="UP000694255"/>
    </source>
</evidence>
<keyword evidence="4" id="KW-1185">Reference proteome</keyword>
<sequence>MIYESIISPGKGLGNSIKLGGSMYEIIQHLDKFKYKFRISYNPTKFYENPIIVTIIDLNIRLTFNNQRDQTLELIEVLDMNRSGGGGGGGETGGGLRLIYNGHNLNEVEMPVNGLETTLSSASTVGTENSGGNNNNSGISSLTSSRSTYNTQLSSIGPNFKLIYNKIFGPTYPGKLNGAKDGYILSYPGISFKFRILNEELLNNIRDLGDERQQVLSALLNWDNPYDVTCDSIALHKGNSWEDYVANRTNERGGGDGGNEIENVVINLDEGTITIQKADKKENIIQIGKSTQQDVINILGPPEDYFNKFDSRLLIHNHLSNIERENSENDISHCKFHNYYKYGIDILYNITNSNNQNKMNNSVKKVIIHNGGITEGLNFMRWNRCNWEIESSDGSIQFNSRMYFDELPQIFHENTTPVLLNRNESEFIDNDLDIIESPNRGEDGMEMERDRLADDEQVKTWGQSKLYGIDRCILEVINSNGCISSVTIY</sequence>
<dbReference type="GeneID" id="73471551"/>
<comment type="caution">
    <text evidence="3">The sequence shown here is derived from an EMBL/GenBank/DDBJ whole genome shotgun (WGS) entry which is preliminary data.</text>
</comment>
<evidence type="ECO:0000313" key="3">
    <source>
        <dbReference type="EMBL" id="KAG7661693.1"/>
    </source>
</evidence>
<dbReference type="PANTHER" id="PTHR13465">
    <property type="entry name" value="UPF0183 PROTEIN"/>
    <property type="match status" value="1"/>
</dbReference>
<proteinExistence type="inferred from homology"/>
<organism evidence="3 4">
    <name type="scientific">[Candida] subhashii</name>
    <dbReference type="NCBI Taxonomy" id="561895"/>
    <lineage>
        <taxon>Eukaryota</taxon>
        <taxon>Fungi</taxon>
        <taxon>Dikarya</taxon>
        <taxon>Ascomycota</taxon>
        <taxon>Saccharomycotina</taxon>
        <taxon>Pichiomycetes</taxon>
        <taxon>Debaryomycetaceae</taxon>
        <taxon>Spathaspora</taxon>
    </lineage>
</organism>
<comment type="similarity">
    <text evidence="1">Belongs to the PHAF1 family.</text>
</comment>
<evidence type="ECO:0000256" key="2">
    <source>
        <dbReference type="SAM" id="MobiDB-lite"/>
    </source>
</evidence>
<protein>
    <submittedName>
        <fullName evidence="3">Uncharacterized protein</fullName>
    </submittedName>
</protein>
<feature type="region of interest" description="Disordered" evidence="2">
    <location>
        <begin position="122"/>
        <end position="144"/>
    </location>
</feature>
<dbReference type="InterPro" id="IPR005373">
    <property type="entry name" value="PHAF1"/>
</dbReference>
<name>A0A8J5QGN5_9ASCO</name>
<gene>
    <name evidence="3" type="ORF">J8A68_004751</name>
</gene>
<dbReference type="InterPro" id="IPR039156">
    <property type="entry name" value="PHAF1/BROMI"/>
</dbReference>
<dbReference type="EMBL" id="JAGSYN010000214">
    <property type="protein sequence ID" value="KAG7661693.1"/>
    <property type="molecule type" value="Genomic_DNA"/>
</dbReference>
<evidence type="ECO:0000256" key="1">
    <source>
        <dbReference type="ARBA" id="ARBA00024339"/>
    </source>
</evidence>
<accession>A0A8J5QGN5</accession>
<dbReference type="RefSeq" id="XP_049261926.1">
    <property type="nucleotide sequence ID" value="XM_049408743.1"/>
</dbReference>
<dbReference type="OrthoDB" id="411211at2759"/>
<dbReference type="PANTHER" id="PTHR13465:SF2">
    <property type="entry name" value="PHAGOSOME ASSEMBLY FACTOR 1"/>
    <property type="match status" value="1"/>
</dbReference>
<dbReference type="AlphaFoldDB" id="A0A8J5QGN5"/>
<dbReference type="Pfam" id="PF03676">
    <property type="entry name" value="PHAF1"/>
    <property type="match status" value="1"/>
</dbReference>
<dbReference type="GO" id="GO:0043001">
    <property type="term" value="P:Golgi to plasma membrane protein transport"/>
    <property type="evidence" value="ECO:0007669"/>
    <property type="project" value="TreeGrafter"/>
</dbReference>
<dbReference type="GO" id="GO:0005802">
    <property type="term" value="C:trans-Golgi network"/>
    <property type="evidence" value="ECO:0007669"/>
    <property type="project" value="TreeGrafter"/>
</dbReference>
<dbReference type="Proteomes" id="UP000694255">
    <property type="component" value="Unassembled WGS sequence"/>
</dbReference>
<feature type="compositionally biased region" description="Low complexity" evidence="2">
    <location>
        <begin position="123"/>
        <end position="144"/>
    </location>
</feature>
<reference evidence="3 4" key="1">
    <citation type="journal article" date="2021" name="DNA Res.">
        <title>Genome analysis of Candida subhashii reveals its hybrid nature and dual mitochondrial genome conformations.</title>
        <authorList>
            <person name="Mixao V."/>
            <person name="Hegedusova E."/>
            <person name="Saus E."/>
            <person name="Pryszcz L.P."/>
            <person name="Cillingova A."/>
            <person name="Nosek J."/>
            <person name="Gabaldon T."/>
        </authorList>
    </citation>
    <scope>NUCLEOTIDE SEQUENCE [LARGE SCALE GENOMIC DNA]</scope>
    <source>
        <strain evidence="3 4">CBS 10753</strain>
    </source>
</reference>